<evidence type="ECO:0000313" key="4">
    <source>
        <dbReference type="Proteomes" id="UP000193285"/>
    </source>
</evidence>
<dbReference type="Pfam" id="PF08237">
    <property type="entry name" value="PE-PPE"/>
    <property type="match status" value="1"/>
</dbReference>
<evidence type="ECO:0008006" key="5">
    <source>
        <dbReference type="Google" id="ProtNLM"/>
    </source>
</evidence>
<dbReference type="Pfam" id="PF00934">
    <property type="entry name" value="PE"/>
    <property type="match status" value="1"/>
</dbReference>
<dbReference type="SUPFAM" id="SSF140459">
    <property type="entry name" value="PE/PPE dimer-like"/>
    <property type="match status" value="1"/>
</dbReference>
<dbReference type="InterPro" id="IPR013228">
    <property type="entry name" value="PE-PPE_C"/>
</dbReference>
<name>A0A1X2ACY9_9MYCO</name>
<dbReference type="Gene3D" id="1.10.287.850">
    <property type="entry name" value="HP0062-like domain"/>
    <property type="match status" value="1"/>
</dbReference>
<comment type="caution">
    <text evidence="3">The sequence shown here is derived from an EMBL/GenBank/DDBJ whole genome shotgun (WGS) entry which is preliminary data.</text>
</comment>
<dbReference type="AlphaFoldDB" id="A0A1X2ACY9"/>
<gene>
    <name evidence="3" type="ORF">AWB90_11040</name>
</gene>
<feature type="domain" description="PE-PPE" evidence="2">
    <location>
        <begin position="171"/>
        <end position="390"/>
    </location>
</feature>
<dbReference type="OrthoDB" id="4568361at2"/>
<dbReference type="RefSeq" id="WP_085244798.1">
    <property type="nucleotide sequence ID" value="NZ_LQPN01000039.1"/>
</dbReference>
<feature type="domain" description="PE" evidence="1">
    <location>
        <begin position="2"/>
        <end position="89"/>
    </location>
</feature>
<sequence length="488" mass="52069">MVIVDPSVLADGAATLNSLEPSLREAYVAAELPTTGIAAPAADRVSAMVTALFNGHGRWYQQVAGQAEAFHHGFAQTLAAAGGAYQDAEWSAMQSLWTQTTRVEQTLISPLAGIFGFNSVPGPTMPPLPTAPVGQTVALLVGGSGYPVLGGWYPWMVHWLYFPDVSSYGPVFTPEQFWPFTPQLGALTLGQSNHVGVPLLNQAITAEIANGNKVLVWATSQSSMLATNEIRDLMAAGSPYTDKLSFILTGNPNNPDGGVFERFVGAYIPGLDVLFNGATPPNAPYQIQIFTNQYDAVGNFPEYPLNVVSDANAVFGFVFKTHDYAPYTPYTTPVQLATSPGYTGSTTYMFDLTQNLPLVAPLREYMPQPYGNAFADLLQPDLRVLADMGYGSGEYPNLPTPARLVAIPNLPNIATDLLLGAVQGPRAALVDLGMLPASDMPTTYPFIPVLDPGLNFPLPQAPVTGVSLLTGFEGQVMRTLGLVPPWDA</sequence>
<proteinExistence type="predicted"/>
<protein>
    <recommendedName>
        <fullName evidence="5">PE-PPE domain-containing protein</fullName>
    </recommendedName>
</protein>
<evidence type="ECO:0000259" key="2">
    <source>
        <dbReference type="Pfam" id="PF08237"/>
    </source>
</evidence>
<dbReference type="InterPro" id="IPR038332">
    <property type="entry name" value="PPE_sf"/>
</dbReference>
<evidence type="ECO:0000313" key="3">
    <source>
        <dbReference type="EMBL" id="ORW48758.1"/>
    </source>
</evidence>
<organism evidence="3 4">
    <name type="scientific">Mycobacterium paraense</name>
    <dbReference type="NCBI Taxonomy" id="767916"/>
    <lineage>
        <taxon>Bacteria</taxon>
        <taxon>Bacillati</taxon>
        <taxon>Actinomycetota</taxon>
        <taxon>Actinomycetes</taxon>
        <taxon>Mycobacteriales</taxon>
        <taxon>Mycobacteriaceae</taxon>
        <taxon>Mycobacterium</taxon>
        <taxon>Mycobacterium simiae complex</taxon>
    </lineage>
</organism>
<dbReference type="EMBL" id="LQPN01000039">
    <property type="protein sequence ID" value="ORW48758.1"/>
    <property type="molecule type" value="Genomic_DNA"/>
</dbReference>
<dbReference type="InterPro" id="IPR000084">
    <property type="entry name" value="PE-PGRS_N"/>
</dbReference>
<accession>A0A1X2ACY9</accession>
<evidence type="ECO:0000259" key="1">
    <source>
        <dbReference type="Pfam" id="PF00934"/>
    </source>
</evidence>
<reference evidence="3 4" key="1">
    <citation type="journal article" date="2015" name="Emerg. Microbes Infect.">
        <title>Characterization of 17 strains belonging to the Mycobacterium simiae complex and description of Mycobacterium paraense sp. nov.</title>
        <authorList>
            <person name="Fusco da Costa A.R."/>
            <person name="Fedrizzi T."/>
            <person name="Lopes M.L."/>
            <person name="Pecorari M."/>
            <person name="Oliveira da Costa W.L."/>
            <person name="Giacobazzi E."/>
            <person name="da Costa Bahia J.R."/>
            <person name="De Sanctis V."/>
            <person name="Batista Lima K.V."/>
            <person name="Bertorelli R."/>
            <person name="Grottola A."/>
            <person name="Fabio A."/>
            <person name="Mariottini A."/>
            <person name="Ferretti P."/>
            <person name="Di Leva F."/>
            <person name="Fregni Serpini G."/>
            <person name="Tagliazucchi S."/>
            <person name="Rumpianesi F."/>
            <person name="Jousson O."/>
            <person name="Segata N."/>
            <person name="Tortoli E."/>
        </authorList>
    </citation>
    <scope>NUCLEOTIDE SEQUENCE [LARGE SCALE GENOMIC DNA]</scope>
    <source>
        <strain evidence="3 4">IEC33</strain>
    </source>
</reference>
<dbReference type="Proteomes" id="UP000193285">
    <property type="component" value="Unassembled WGS sequence"/>
</dbReference>